<dbReference type="InterPro" id="IPR050900">
    <property type="entry name" value="Transposase_IS3/IS150/IS904"/>
</dbReference>
<dbReference type="SUPFAM" id="SSF53098">
    <property type="entry name" value="Ribonuclease H-like"/>
    <property type="match status" value="1"/>
</dbReference>
<accession>A0A2T0LJZ5</accession>
<evidence type="ECO:0000313" key="2">
    <source>
        <dbReference type="EMBL" id="PRX42916.1"/>
    </source>
</evidence>
<dbReference type="AlphaFoldDB" id="A0A2T0LJZ5"/>
<evidence type="ECO:0000259" key="1">
    <source>
        <dbReference type="Pfam" id="PF13683"/>
    </source>
</evidence>
<dbReference type="InterPro" id="IPR012337">
    <property type="entry name" value="RNaseH-like_sf"/>
</dbReference>
<keyword evidence="3" id="KW-1185">Reference proteome</keyword>
<dbReference type="EMBL" id="PVNG01000064">
    <property type="protein sequence ID" value="PRX42916.1"/>
    <property type="molecule type" value="Genomic_DNA"/>
</dbReference>
<feature type="domain" description="Integrase catalytic" evidence="1">
    <location>
        <begin position="3"/>
        <end position="60"/>
    </location>
</feature>
<dbReference type="Pfam" id="PF13683">
    <property type="entry name" value="rve_3"/>
    <property type="match status" value="1"/>
</dbReference>
<comment type="caution">
    <text evidence="2">The sequence shown here is derived from an EMBL/GenBank/DDBJ whole genome shotgun (WGS) entry which is preliminary data.</text>
</comment>
<dbReference type="PANTHER" id="PTHR46889:SF4">
    <property type="entry name" value="TRANSPOSASE INSO FOR INSERTION SEQUENCE ELEMENT IS911B-RELATED"/>
    <property type="match status" value="1"/>
</dbReference>
<gene>
    <name evidence="2" type="ORF">B0I32_1642</name>
</gene>
<proteinExistence type="predicted"/>
<reference evidence="2 3" key="1">
    <citation type="submission" date="2018-03" db="EMBL/GenBank/DDBJ databases">
        <title>Genomic Encyclopedia of Type Strains, Phase III (KMG-III): the genomes of soil and plant-associated and newly described type strains.</title>
        <authorList>
            <person name="Whitman W."/>
        </authorList>
    </citation>
    <scope>NUCLEOTIDE SEQUENCE [LARGE SCALE GENOMIC DNA]</scope>
    <source>
        <strain evidence="2 3">CGMCC 4.7104</strain>
    </source>
</reference>
<sequence>MVGTSADNAAAESFNASLKRETLKGAPGWPDARTARLAVFGWITRYNMIRRHSRLGQLSPIGYEKTTDSLKSAA</sequence>
<organism evidence="2 3">
    <name type="scientific">Nonomuraea fuscirosea</name>
    <dbReference type="NCBI Taxonomy" id="1291556"/>
    <lineage>
        <taxon>Bacteria</taxon>
        <taxon>Bacillati</taxon>
        <taxon>Actinomycetota</taxon>
        <taxon>Actinomycetes</taxon>
        <taxon>Streptosporangiales</taxon>
        <taxon>Streptosporangiaceae</taxon>
        <taxon>Nonomuraea</taxon>
    </lineage>
</organism>
<protein>
    <submittedName>
        <fullName evidence="2">Integrase-like protein</fullName>
    </submittedName>
</protein>
<dbReference type="InterPro" id="IPR001584">
    <property type="entry name" value="Integrase_cat-core"/>
</dbReference>
<name>A0A2T0LJZ5_9ACTN</name>
<dbReference type="Proteomes" id="UP000238312">
    <property type="component" value="Unassembled WGS sequence"/>
</dbReference>
<dbReference type="PANTHER" id="PTHR46889">
    <property type="entry name" value="TRANSPOSASE INSF FOR INSERTION SEQUENCE IS3B-RELATED"/>
    <property type="match status" value="1"/>
</dbReference>
<evidence type="ECO:0000313" key="3">
    <source>
        <dbReference type="Proteomes" id="UP000238312"/>
    </source>
</evidence>
<dbReference type="GO" id="GO:0015074">
    <property type="term" value="P:DNA integration"/>
    <property type="evidence" value="ECO:0007669"/>
    <property type="project" value="InterPro"/>
</dbReference>